<proteinExistence type="predicted"/>
<dbReference type="RefSeq" id="WP_268051397.1">
    <property type="nucleotide sequence ID" value="NZ_JAPQES010000007.1"/>
</dbReference>
<name>A0ABT4CTL0_9CLOT</name>
<keyword evidence="1" id="KW-1133">Transmembrane helix</keyword>
<dbReference type="EMBL" id="JAPQES010000007">
    <property type="protein sequence ID" value="MCY6372410.1"/>
    <property type="molecule type" value="Genomic_DNA"/>
</dbReference>
<dbReference type="Proteomes" id="UP001079657">
    <property type="component" value="Unassembled WGS sequence"/>
</dbReference>
<evidence type="ECO:0000256" key="1">
    <source>
        <dbReference type="SAM" id="Phobius"/>
    </source>
</evidence>
<keyword evidence="3" id="KW-1185">Reference proteome</keyword>
<sequence>MIIPIIKLSIQTSAIDWINAVCSIITAAGVIGGGIWTYNTYLKTKNKEMYEKVLLSVYAPLYKILYRQEFIRDNMLLRKDCPNKDTSTTDCAPILDIETCKNGIIISQIGRCEIIEKTKEMNLAYASPKLIELLSAYEFACKFQDKHKSDYHMYIDECKKDINDINENTKQIAHSYVAFDISIHNIEKDLILEIIRGFKQYKKMLGLDKDCSVENNEINNKYKVDFDEIKKQIESDCQK</sequence>
<feature type="transmembrane region" description="Helical" evidence="1">
    <location>
        <begin position="17"/>
        <end position="38"/>
    </location>
</feature>
<gene>
    <name evidence="2" type="ORF">OXH55_17420</name>
</gene>
<reference evidence="2" key="1">
    <citation type="submission" date="2022-12" db="EMBL/GenBank/DDBJ databases">
        <authorList>
            <person name="Wang J."/>
        </authorList>
    </citation>
    <scope>NUCLEOTIDE SEQUENCE</scope>
    <source>
        <strain evidence="2">HY-42-06</strain>
    </source>
</reference>
<evidence type="ECO:0000313" key="3">
    <source>
        <dbReference type="Proteomes" id="UP001079657"/>
    </source>
</evidence>
<accession>A0ABT4CTL0</accession>
<protein>
    <submittedName>
        <fullName evidence="2">Uncharacterized protein</fullName>
    </submittedName>
</protein>
<organism evidence="2 3">
    <name type="scientific">Clostridium ganghwense</name>
    <dbReference type="NCBI Taxonomy" id="312089"/>
    <lineage>
        <taxon>Bacteria</taxon>
        <taxon>Bacillati</taxon>
        <taxon>Bacillota</taxon>
        <taxon>Clostridia</taxon>
        <taxon>Eubacteriales</taxon>
        <taxon>Clostridiaceae</taxon>
        <taxon>Clostridium</taxon>
    </lineage>
</organism>
<comment type="caution">
    <text evidence="2">The sequence shown here is derived from an EMBL/GenBank/DDBJ whole genome shotgun (WGS) entry which is preliminary data.</text>
</comment>
<keyword evidence="1" id="KW-0812">Transmembrane</keyword>
<evidence type="ECO:0000313" key="2">
    <source>
        <dbReference type="EMBL" id="MCY6372410.1"/>
    </source>
</evidence>
<keyword evidence="1" id="KW-0472">Membrane</keyword>